<dbReference type="CDD" id="cd23823">
    <property type="entry name" value="RWD_GCN2"/>
    <property type="match status" value="1"/>
</dbReference>
<dbReference type="PROSITE" id="PS50908">
    <property type="entry name" value="RWD"/>
    <property type="match status" value="1"/>
</dbReference>
<accession>A0A6M2D7F5</accession>
<dbReference type="GO" id="GO:0061630">
    <property type="term" value="F:ubiquitin protein ligase activity"/>
    <property type="evidence" value="ECO:0007669"/>
    <property type="project" value="InterPro"/>
</dbReference>
<dbReference type="PANTHER" id="PTHR13198:SF4">
    <property type="entry name" value="E3 UBIQUITIN-PROTEIN LIGASE RNF25"/>
    <property type="match status" value="1"/>
</dbReference>
<feature type="domain" description="RWD" evidence="2">
    <location>
        <begin position="12"/>
        <end position="125"/>
    </location>
</feature>
<dbReference type="VEuPathDB" id="VectorBase:LOC119175946"/>
<dbReference type="SUPFAM" id="SSF54495">
    <property type="entry name" value="UBC-like"/>
    <property type="match status" value="1"/>
</dbReference>
<dbReference type="EMBL" id="GHWJ01009245">
    <property type="protein sequence ID" value="NOV41982.1"/>
    <property type="molecule type" value="Transcribed_RNA"/>
</dbReference>
<dbReference type="InterPro" id="IPR006575">
    <property type="entry name" value="RWD_dom"/>
</dbReference>
<dbReference type="GeneID" id="119175946"/>
<dbReference type="InterPro" id="IPR039133">
    <property type="entry name" value="RNF25"/>
</dbReference>
<dbReference type="GO" id="GO:0005634">
    <property type="term" value="C:nucleus"/>
    <property type="evidence" value="ECO:0007669"/>
    <property type="project" value="TreeGrafter"/>
</dbReference>
<dbReference type="FunFam" id="3.10.110.10:FF:000057">
    <property type="entry name" value="eukaryotic translation initiation factor 2-alpha kinase 4"/>
    <property type="match status" value="1"/>
</dbReference>
<dbReference type="RefSeq" id="XP_037282898.1">
    <property type="nucleotide sequence ID" value="XM_037427001.2"/>
</dbReference>
<feature type="region of interest" description="Disordered" evidence="1">
    <location>
        <begin position="142"/>
        <end position="162"/>
    </location>
</feature>
<dbReference type="SMART" id="SM00591">
    <property type="entry name" value="RWD"/>
    <property type="match status" value="1"/>
</dbReference>
<protein>
    <recommendedName>
        <fullName evidence="2">RWD domain-containing protein</fullName>
    </recommendedName>
</protein>
<sequence>MEEEDLKERQENEMKVLQSMFLDDVKDLRKNDKWKMWRPPELLITLRPQQSMTPFQAHVQVDLHVRCSSQYPNDVPYVDVCNQKGLSKQALEELRKELQQLTKQLVGEVMVLELAQHVQWFLRQHNTPERGSFYDEMLKNKEKQEAEKAREQQQQLNQQRIEEEKQRQAFELEILRHREEMKVEARRRRTDSKASESKERTNCVHKPELLSFFSKSAEYTVQKGACLGHSDRGHSTFGGFDSTTGELHERLLVKMRLPCDGS</sequence>
<reference evidence="3" key="1">
    <citation type="submission" date="2019-09" db="EMBL/GenBank/DDBJ databases">
        <title>Organ-specific transcriptomic study of the physiology of the cattle tick, Rhipicephalus microplus.</title>
        <authorList>
            <person name="Tirloni L."/>
            <person name="Braz G."/>
            <person name="Gandara A.C.P."/>
            <person name="Sabadin G.A."/>
            <person name="da Silva R.M."/>
            <person name="Guizzo M.G."/>
            <person name="Machado J.A."/>
            <person name="Costa E.P."/>
            <person name="Gomes H.F."/>
            <person name="Moraes J."/>
            <person name="Mota M.B.S."/>
            <person name="Mesquita R.D."/>
            <person name="Alvarenga P.H."/>
            <person name="Alves F."/>
            <person name="Seixas A."/>
            <person name="da Fonseca R.N."/>
            <person name="Fogaca A."/>
            <person name="Logullo C."/>
            <person name="Tanaka A."/>
            <person name="Daffre S."/>
            <person name="Termignoni C."/>
            <person name="Vaz I.S.Jr."/>
            <person name="Oliveira P.L."/>
            <person name="Ribeiro J.M."/>
        </authorList>
    </citation>
    <scope>NUCLEOTIDE SEQUENCE</scope>
    <source>
        <strain evidence="3">Porto Alegre</strain>
    </source>
</reference>
<evidence type="ECO:0000259" key="2">
    <source>
        <dbReference type="PROSITE" id="PS50908"/>
    </source>
</evidence>
<organism evidence="3">
    <name type="scientific">Rhipicephalus microplus</name>
    <name type="common">Cattle tick</name>
    <name type="synonym">Boophilus microplus</name>
    <dbReference type="NCBI Taxonomy" id="6941"/>
    <lineage>
        <taxon>Eukaryota</taxon>
        <taxon>Metazoa</taxon>
        <taxon>Ecdysozoa</taxon>
        <taxon>Arthropoda</taxon>
        <taxon>Chelicerata</taxon>
        <taxon>Arachnida</taxon>
        <taxon>Acari</taxon>
        <taxon>Parasitiformes</taxon>
        <taxon>Ixodida</taxon>
        <taxon>Ixodoidea</taxon>
        <taxon>Ixodidae</taxon>
        <taxon>Rhipicephalinae</taxon>
        <taxon>Rhipicephalus</taxon>
        <taxon>Boophilus</taxon>
    </lineage>
</organism>
<dbReference type="AlphaFoldDB" id="A0A6M2D7F5"/>
<evidence type="ECO:0000313" key="3">
    <source>
        <dbReference type="EMBL" id="NOV41982.1"/>
    </source>
</evidence>
<dbReference type="OrthoDB" id="6430822at2759"/>
<dbReference type="Gene3D" id="3.10.110.10">
    <property type="entry name" value="Ubiquitin Conjugating Enzyme"/>
    <property type="match status" value="1"/>
</dbReference>
<name>A0A6M2D7F5_RHIMP</name>
<dbReference type="InterPro" id="IPR016135">
    <property type="entry name" value="UBQ-conjugating_enzyme/RWD"/>
</dbReference>
<dbReference type="Pfam" id="PF05773">
    <property type="entry name" value="RWD"/>
    <property type="match status" value="1"/>
</dbReference>
<evidence type="ECO:0000256" key="1">
    <source>
        <dbReference type="SAM" id="MobiDB-lite"/>
    </source>
</evidence>
<proteinExistence type="predicted"/>
<dbReference type="GO" id="GO:0016567">
    <property type="term" value="P:protein ubiquitination"/>
    <property type="evidence" value="ECO:0007669"/>
    <property type="project" value="TreeGrafter"/>
</dbReference>
<feature type="compositionally biased region" description="Basic and acidic residues" evidence="1">
    <location>
        <begin position="142"/>
        <end position="151"/>
    </location>
</feature>
<dbReference type="PANTHER" id="PTHR13198">
    <property type="entry name" value="RING FINGER PROTEIN 25"/>
    <property type="match status" value="1"/>
</dbReference>